<accession>A0A8C4WJH8</accession>
<evidence type="ECO:0000313" key="7">
    <source>
        <dbReference type="Ensembl" id="ENSGEVP00005016619.1"/>
    </source>
</evidence>
<dbReference type="Gene3D" id="1.10.30.10">
    <property type="entry name" value="High mobility group box domain"/>
    <property type="match status" value="1"/>
</dbReference>
<feature type="coiled-coil region" evidence="4">
    <location>
        <begin position="293"/>
        <end position="323"/>
    </location>
</feature>
<dbReference type="PANTHER" id="PTHR46040:SF4">
    <property type="entry name" value="HMG BOX DOMAIN-CONTAINING PROTEIN"/>
    <property type="match status" value="1"/>
</dbReference>
<feature type="domain" description="HMG box" evidence="6">
    <location>
        <begin position="74"/>
        <end position="142"/>
    </location>
</feature>
<dbReference type="GO" id="GO:0010468">
    <property type="term" value="P:regulation of gene expression"/>
    <property type="evidence" value="ECO:0007669"/>
    <property type="project" value="TreeGrafter"/>
</dbReference>
<dbReference type="GO" id="GO:0003677">
    <property type="term" value="F:DNA binding"/>
    <property type="evidence" value="ECO:0007669"/>
    <property type="project" value="UniProtKB-UniRule"/>
</dbReference>
<dbReference type="SUPFAM" id="SSF57667">
    <property type="entry name" value="beta-beta-alpha zinc fingers"/>
    <property type="match status" value="1"/>
</dbReference>
<evidence type="ECO:0000256" key="4">
    <source>
        <dbReference type="SAM" id="Coils"/>
    </source>
</evidence>
<dbReference type="InterPro" id="IPR009071">
    <property type="entry name" value="HMG_box_dom"/>
</dbReference>
<protein>
    <recommendedName>
        <fullName evidence="6">HMG box domain-containing protein</fullName>
    </recommendedName>
</protein>
<dbReference type="Pfam" id="PF00505">
    <property type="entry name" value="HMG_box"/>
    <property type="match status" value="1"/>
</dbReference>
<keyword evidence="1 3" id="KW-0238">DNA-binding</keyword>
<reference evidence="7" key="3">
    <citation type="submission" date="2025-09" db="UniProtKB">
        <authorList>
            <consortium name="Ensembl"/>
        </authorList>
    </citation>
    <scope>IDENTIFICATION</scope>
</reference>
<feature type="region of interest" description="Disordered" evidence="5">
    <location>
        <begin position="230"/>
        <end position="249"/>
    </location>
</feature>
<dbReference type="Gene3D" id="3.30.160.60">
    <property type="entry name" value="Classic Zinc Finger"/>
    <property type="match status" value="1"/>
</dbReference>
<feature type="compositionally biased region" description="Acidic residues" evidence="5">
    <location>
        <begin position="240"/>
        <end position="249"/>
    </location>
</feature>
<evidence type="ECO:0000256" key="3">
    <source>
        <dbReference type="PROSITE-ProRule" id="PRU00267"/>
    </source>
</evidence>
<evidence type="ECO:0000256" key="2">
    <source>
        <dbReference type="ARBA" id="ARBA00023242"/>
    </source>
</evidence>
<feature type="DNA-binding region" description="HMG box" evidence="3">
    <location>
        <begin position="74"/>
        <end position="142"/>
    </location>
</feature>
<dbReference type="PROSITE" id="PS50118">
    <property type="entry name" value="HMG_BOX_2"/>
    <property type="match status" value="1"/>
</dbReference>
<reference evidence="7" key="1">
    <citation type="submission" date="2019-06" db="EMBL/GenBank/DDBJ databases">
        <title>G10K-VGP Goodes thornscrub tortoise genome, primary haplotype.</title>
        <authorList>
            <person name="Murphy B."/>
            <person name="Edwards T."/>
            <person name="Rhie A."/>
            <person name="Koren S."/>
            <person name="Phillippy A."/>
            <person name="Fedrigo O."/>
            <person name="Haase B."/>
            <person name="Mountcastle J."/>
            <person name="Lewin H."/>
            <person name="Damas J."/>
            <person name="Howe K."/>
            <person name="Formenti G."/>
            <person name="Myers G."/>
            <person name="Durbin R."/>
            <person name="Jarvis E.D."/>
        </authorList>
    </citation>
    <scope>NUCLEOTIDE SEQUENCE [LARGE SCALE GENOMIC DNA]</scope>
</reference>
<dbReference type="AlphaFoldDB" id="A0A8C4WJH8"/>
<feature type="compositionally biased region" description="Basic residues" evidence="5">
    <location>
        <begin position="53"/>
        <end position="67"/>
    </location>
</feature>
<feature type="coiled-coil region" evidence="4">
    <location>
        <begin position="117"/>
        <end position="144"/>
    </location>
</feature>
<dbReference type="PANTHER" id="PTHR46040">
    <property type="entry name" value="HIGH MOBILITY GROUP PROTEIN 2"/>
    <property type="match status" value="1"/>
</dbReference>
<dbReference type="Proteomes" id="UP000694390">
    <property type="component" value="Chromosome 5"/>
</dbReference>
<evidence type="ECO:0000259" key="6">
    <source>
        <dbReference type="PROSITE" id="PS50118"/>
    </source>
</evidence>
<name>A0A8C4WJH8_9SAUR</name>
<evidence type="ECO:0000256" key="1">
    <source>
        <dbReference type="ARBA" id="ARBA00023125"/>
    </source>
</evidence>
<sequence length="361" mass="41873">MELEQQTEGGVRGIPSGSQILHGYPCNLPSHALQHIVFTGHLDIKEQASSEPKKRKGGWPKGKKRKPPKEFSAPRAPTTGYVIFLNEQRIKTKATHPDLPFTEITKMLAAQWSQLSQAEKQKYIKEAEKDKQRYMKELKAYQDSEAYQAFLERRAVHKVKTLCGTISIGSRSENEALALSTIDRDESNDLYCRTCNQFFSSFHNKKEHLMGKQHLQNLTGEFEKETAEFSKHQKLQEEKEEKEESEEEIDSTDVFQFGGLTFQKNFASSDFCFLQEFIFRLLKFKEFELCELKRSLTKAYEEQESLKKQLEDLKNQQLKLEMDFASIKAYSGTLEKEFENLNMVPMLFQFHLQIVDTTTHA</sequence>
<dbReference type="InterPro" id="IPR036236">
    <property type="entry name" value="Znf_C2H2_sf"/>
</dbReference>
<dbReference type="GeneTree" id="ENSGT00940000166785"/>
<dbReference type="InterPro" id="IPR013087">
    <property type="entry name" value="Znf_C2H2_type"/>
</dbReference>
<dbReference type="Ensembl" id="ENSGEVT00005017460.1">
    <property type="protein sequence ID" value="ENSGEVP00005016619.1"/>
    <property type="gene ID" value="ENSGEVG00005011783.1"/>
</dbReference>
<feature type="compositionally biased region" description="Basic and acidic residues" evidence="5">
    <location>
        <begin position="230"/>
        <end position="239"/>
    </location>
</feature>
<dbReference type="InterPro" id="IPR051965">
    <property type="entry name" value="ChromReg_NeuronalGeneExpr"/>
</dbReference>
<gene>
    <name evidence="7" type="primary">LOC115651953</name>
</gene>
<dbReference type="PRINTS" id="PR00886">
    <property type="entry name" value="HIGHMOBLTY12"/>
</dbReference>
<dbReference type="SMART" id="SM00398">
    <property type="entry name" value="HMG"/>
    <property type="match status" value="1"/>
</dbReference>
<reference evidence="7" key="2">
    <citation type="submission" date="2025-08" db="UniProtKB">
        <authorList>
            <consortium name="Ensembl"/>
        </authorList>
    </citation>
    <scope>IDENTIFICATION</scope>
</reference>
<dbReference type="SUPFAM" id="SSF47095">
    <property type="entry name" value="HMG-box"/>
    <property type="match status" value="1"/>
</dbReference>
<keyword evidence="8" id="KW-1185">Reference proteome</keyword>
<proteinExistence type="predicted"/>
<keyword evidence="4" id="KW-0175">Coiled coil</keyword>
<keyword evidence="2 3" id="KW-0539">Nucleus</keyword>
<organism evidence="7 8">
    <name type="scientific">Gopherus evgoodei</name>
    <name type="common">Goodes thornscrub tortoise</name>
    <dbReference type="NCBI Taxonomy" id="1825980"/>
    <lineage>
        <taxon>Eukaryota</taxon>
        <taxon>Metazoa</taxon>
        <taxon>Chordata</taxon>
        <taxon>Craniata</taxon>
        <taxon>Vertebrata</taxon>
        <taxon>Euteleostomi</taxon>
        <taxon>Archelosauria</taxon>
        <taxon>Testudinata</taxon>
        <taxon>Testudines</taxon>
        <taxon>Cryptodira</taxon>
        <taxon>Durocryptodira</taxon>
        <taxon>Testudinoidea</taxon>
        <taxon>Testudinidae</taxon>
        <taxon>Gopherus</taxon>
    </lineage>
</organism>
<dbReference type="PROSITE" id="PS00028">
    <property type="entry name" value="ZINC_FINGER_C2H2_1"/>
    <property type="match status" value="1"/>
</dbReference>
<feature type="region of interest" description="Disordered" evidence="5">
    <location>
        <begin position="46"/>
        <end position="75"/>
    </location>
</feature>
<dbReference type="GO" id="GO:0005634">
    <property type="term" value="C:nucleus"/>
    <property type="evidence" value="ECO:0007669"/>
    <property type="project" value="UniProtKB-UniRule"/>
</dbReference>
<evidence type="ECO:0000313" key="8">
    <source>
        <dbReference type="Proteomes" id="UP000694390"/>
    </source>
</evidence>
<dbReference type="InterPro" id="IPR036910">
    <property type="entry name" value="HMG_box_dom_sf"/>
</dbReference>
<dbReference type="OrthoDB" id="3213154at2759"/>
<evidence type="ECO:0000256" key="5">
    <source>
        <dbReference type="SAM" id="MobiDB-lite"/>
    </source>
</evidence>
<dbReference type="CDD" id="cd21980">
    <property type="entry name" value="HMG-box_HMG20"/>
    <property type="match status" value="1"/>
</dbReference>